<protein>
    <recommendedName>
        <fullName evidence="6">Holliday junction branch migration complex subunit RuvA</fullName>
    </recommendedName>
</protein>
<dbReference type="InterPro" id="IPR003583">
    <property type="entry name" value="Hlx-hairpin-Hlx_DNA-bd_motif"/>
</dbReference>
<comment type="subunit">
    <text evidence="6">Homotetramer. Forms an RuvA(8)-RuvB(12)-Holliday junction (HJ) complex. HJ DNA is sandwiched between 2 RuvA tetramers; dsDNA enters through RuvA and exits via RuvB. An RuvB hexamer assembles on each DNA strand where it exits the tetramer. Each RuvB hexamer is contacted by two RuvA subunits (via domain III) on 2 adjacent RuvB subunits; this complex drives branch migration. In the full resolvosome a probable DNA-RuvA(4)-RuvB(12)-RuvC(2) complex forms which resolves the HJ.</text>
</comment>
<dbReference type="HOGENOM" id="CLU_087936_1_0_9"/>
<keyword evidence="1 6" id="KW-0963">Cytoplasm</keyword>
<dbReference type="InterPro" id="IPR011114">
    <property type="entry name" value="RuvA_C"/>
</dbReference>
<dbReference type="InterPro" id="IPR012340">
    <property type="entry name" value="NA-bd_OB-fold"/>
</dbReference>
<dbReference type="InterPro" id="IPR010994">
    <property type="entry name" value="RuvA_2-like"/>
</dbReference>
<keyword evidence="5 6" id="KW-0234">DNA repair</keyword>
<gene>
    <name evidence="6 8" type="primary">ruvA</name>
    <name evidence="8" type="ORF">BN1048_00679</name>
</gene>
<dbReference type="RefSeq" id="WP_035808460.1">
    <property type="nucleotide sequence ID" value="NZ_CCSE01000001.1"/>
</dbReference>
<reference evidence="8 9" key="1">
    <citation type="submission" date="2014-07" db="EMBL/GenBank/DDBJ databases">
        <authorList>
            <person name="Urmite Genomes Urmite Genomes"/>
        </authorList>
    </citation>
    <scope>NUCLEOTIDE SEQUENCE [LARGE SCALE GENOMIC DNA]</scope>
    <source>
        <strain evidence="8 9">13MG44_air</strain>
    </source>
</reference>
<comment type="caution">
    <text evidence="6">Lacks conserved residue(s) required for the propagation of feature annotation.</text>
</comment>
<dbReference type="NCBIfam" id="TIGR00084">
    <property type="entry name" value="ruvA"/>
    <property type="match status" value="1"/>
</dbReference>
<comment type="similarity">
    <text evidence="6">Belongs to the RuvA family.</text>
</comment>
<dbReference type="HAMAP" id="MF_00031">
    <property type="entry name" value="DNA_HJ_migration_RuvA"/>
    <property type="match status" value="1"/>
</dbReference>
<dbReference type="GO" id="GO:0005737">
    <property type="term" value="C:cytoplasm"/>
    <property type="evidence" value="ECO:0007669"/>
    <property type="project" value="UniProtKB-SubCell"/>
</dbReference>
<dbReference type="STRING" id="1461582.BN1048_00679"/>
<dbReference type="Proteomes" id="UP000044136">
    <property type="component" value="Unassembled WGS sequence"/>
</dbReference>
<evidence type="ECO:0000256" key="2">
    <source>
        <dbReference type="ARBA" id="ARBA00022763"/>
    </source>
</evidence>
<dbReference type="CDD" id="cd14332">
    <property type="entry name" value="UBA_RuvA_C"/>
    <property type="match status" value="1"/>
</dbReference>
<dbReference type="GO" id="GO:0006281">
    <property type="term" value="P:DNA repair"/>
    <property type="evidence" value="ECO:0007669"/>
    <property type="project" value="UniProtKB-UniRule"/>
</dbReference>
<evidence type="ECO:0000256" key="3">
    <source>
        <dbReference type="ARBA" id="ARBA00023125"/>
    </source>
</evidence>
<sequence length="197" mass="21477">MYQYIKGKLTEVKPSGATVETGGIGYLLLVPNPFRLERHINTDVTIFTELIVRDDSHTLYGFTSESEKSMFKSLLKVTGIGPKSALAILAAATPNEIISAIEREDNAFMQKFPGIGKKSASQIILDLKGKLKPDGSAEPAAVPASPKDDVYVEEALMALEVLGYSKRELTRIEKKLVKENIGSVDEAVKLGLKLLLN</sequence>
<keyword evidence="8" id="KW-0067">ATP-binding</keyword>
<dbReference type="EMBL" id="CCSE01000001">
    <property type="protein sequence ID" value="CDZ99832.1"/>
    <property type="molecule type" value="Genomic_DNA"/>
</dbReference>
<keyword evidence="2 6" id="KW-0227">DNA damage</keyword>
<keyword evidence="9" id="KW-1185">Reference proteome</keyword>
<dbReference type="SUPFAM" id="SSF50249">
    <property type="entry name" value="Nucleic acid-binding proteins"/>
    <property type="match status" value="1"/>
</dbReference>
<keyword evidence="8" id="KW-0347">Helicase</keyword>
<keyword evidence="8" id="KW-0547">Nucleotide-binding</keyword>
<keyword evidence="3 6" id="KW-0238">DNA-binding</keyword>
<dbReference type="Gene3D" id="2.40.50.140">
    <property type="entry name" value="Nucleic acid-binding proteins"/>
    <property type="match status" value="1"/>
</dbReference>
<proteinExistence type="inferred from homology"/>
<dbReference type="Gene3D" id="1.10.150.20">
    <property type="entry name" value="5' to 3' exonuclease, C-terminal subdomain"/>
    <property type="match status" value="1"/>
</dbReference>
<dbReference type="GO" id="GO:0000400">
    <property type="term" value="F:four-way junction DNA binding"/>
    <property type="evidence" value="ECO:0007669"/>
    <property type="project" value="UniProtKB-UniRule"/>
</dbReference>
<evidence type="ECO:0000259" key="7">
    <source>
        <dbReference type="SMART" id="SM00278"/>
    </source>
</evidence>
<comment type="function">
    <text evidence="6">The RuvA-RuvB-RuvC complex processes Holliday junction (HJ) DNA during genetic recombination and DNA repair, while the RuvA-RuvB complex plays an important role in the rescue of blocked DNA replication forks via replication fork reversal (RFR). RuvA specifically binds to HJ cruciform DNA, conferring on it an open structure. The RuvB hexamer acts as an ATP-dependent pump, pulling dsDNA into and through the RuvAB complex. HJ branch migration allows RuvC to scan DNA until it finds its consensus sequence, where it cleaves and resolves the cruciform DNA.</text>
</comment>
<accession>A0A078M3J4</accession>
<keyword evidence="4 6" id="KW-0233">DNA recombination</keyword>
<name>A0A078M3J4_9STAP</name>
<dbReference type="SUPFAM" id="SSF47781">
    <property type="entry name" value="RuvA domain 2-like"/>
    <property type="match status" value="1"/>
</dbReference>
<organism evidence="8 9">
    <name type="scientific">Jeotgalicoccus saudimassiliensis</name>
    <dbReference type="NCBI Taxonomy" id="1461582"/>
    <lineage>
        <taxon>Bacteria</taxon>
        <taxon>Bacillati</taxon>
        <taxon>Bacillota</taxon>
        <taxon>Bacilli</taxon>
        <taxon>Bacillales</taxon>
        <taxon>Staphylococcaceae</taxon>
        <taxon>Jeotgalicoccus</taxon>
    </lineage>
</organism>
<evidence type="ECO:0000313" key="9">
    <source>
        <dbReference type="Proteomes" id="UP000044136"/>
    </source>
</evidence>
<dbReference type="InterPro" id="IPR000085">
    <property type="entry name" value="RuvA"/>
</dbReference>
<comment type="subcellular location">
    <subcellularLocation>
        <location evidence="6">Cytoplasm</location>
    </subcellularLocation>
</comment>
<dbReference type="SMART" id="SM00278">
    <property type="entry name" value="HhH1"/>
    <property type="match status" value="2"/>
</dbReference>
<dbReference type="GO" id="GO:0006310">
    <property type="term" value="P:DNA recombination"/>
    <property type="evidence" value="ECO:0007669"/>
    <property type="project" value="UniProtKB-UniRule"/>
</dbReference>
<feature type="domain" description="Helix-hairpin-helix DNA-binding motif class 1" evidence="7">
    <location>
        <begin position="72"/>
        <end position="91"/>
    </location>
</feature>
<dbReference type="Pfam" id="PF14520">
    <property type="entry name" value="HHH_5"/>
    <property type="match status" value="1"/>
</dbReference>
<dbReference type="GO" id="GO:0005524">
    <property type="term" value="F:ATP binding"/>
    <property type="evidence" value="ECO:0007669"/>
    <property type="project" value="InterPro"/>
</dbReference>
<feature type="region of interest" description="Domain III" evidence="6">
    <location>
        <begin position="152"/>
        <end position="197"/>
    </location>
</feature>
<dbReference type="GO" id="GO:0048476">
    <property type="term" value="C:Holliday junction resolvase complex"/>
    <property type="evidence" value="ECO:0007669"/>
    <property type="project" value="UniProtKB-UniRule"/>
</dbReference>
<dbReference type="InterPro" id="IPR036267">
    <property type="entry name" value="RuvA_C_sf"/>
</dbReference>
<dbReference type="Pfam" id="PF07499">
    <property type="entry name" value="RuvA_C"/>
    <property type="match status" value="1"/>
</dbReference>
<dbReference type="Pfam" id="PF01330">
    <property type="entry name" value="RuvA_N"/>
    <property type="match status" value="1"/>
</dbReference>
<dbReference type="AlphaFoldDB" id="A0A078M3J4"/>
<dbReference type="GO" id="GO:0009379">
    <property type="term" value="C:Holliday junction helicase complex"/>
    <property type="evidence" value="ECO:0007669"/>
    <property type="project" value="InterPro"/>
</dbReference>
<dbReference type="InterPro" id="IPR013849">
    <property type="entry name" value="DNA_helicase_Holl-junc_RuvA_I"/>
</dbReference>
<comment type="domain">
    <text evidence="6">Has three domains with a flexible linker between the domains II and III and assumes an 'L' shape. Domain III is highly mobile and contacts RuvB.</text>
</comment>
<evidence type="ECO:0000256" key="1">
    <source>
        <dbReference type="ARBA" id="ARBA00022490"/>
    </source>
</evidence>
<dbReference type="Gene3D" id="1.10.8.10">
    <property type="entry name" value="DNA helicase RuvA subunit, C-terminal domain"/>
    <property type="match status" value="1"/>
</dbReference>
<evidence type="ECO:0000256" key="5">
    <source>
        <dbReference type="ARBA" id="ARBA00023204"/>
    </source>
</evidence>
<dbReference type="GO" id="GO:0009378">
    <property type="term" value="F:four-way junction helicase activity"/>
    <property type="evidence" value="ECO:0007669"/>
    <property type="project" value="InterPro"/>
</dbReference>
<dbReference type="OrthoDB" id="5293449at2"/>
<keyword evidence="8" id="KW-0378">Hydrolase</keyword>
<evidence type="ECO:0000256" key="6">
    <source>
        <dbReference type="HAMAP-Rule" id="MF_00031"/>
    </source>
</evidence>
<evidence type="ECO:0000256" key="4">
    <source>
        <dbReference type="ARBA" id="ARBA00023172"/>
    </source>
</evidence>
<feature type="domain" description="Helix-hairpin-helix DNA-binding motif class 1" evidence="7">
    <location>
        <begin position="107"/>
        <end position="126"/>
    </location>
</feature>
<dbReference type="SUPFAM" id="SSF46929">
    <property type="entry name" value="DNA helicase RuvA subunit, C-terminal domain"/>
    <property type="match status" value="1"/>
</dbReference>
<evidence type="ECO:0000313" key="8">
    <source>
        <dbReference type="EMBL" id="CDZ99832.1"/>
    </source>
</evidence>
<dbReference type="eggNOG" id="COG0632">
    <property type="taxonomic scope" value="Bacteria"/>
</dbReference>